<organism evidence="8 9">
    <name type="scientific">Rhizoclosmatium globosum</name>
    <dbReference type="NCBI Taxonomy" id="329046"/>
    <lineage>
        <taxon>Eukaryota</taxon>
        <taxon>Fungi</taxon>
        <taxon>Fungi incertae sedis</taxon>
        <taxon>Chytridiomycota</taxon>
        <taxon>Chytridiomycota incertae sedis</taxon>
        <taxon>Chytridiomycetes</taxon>
        <taxon>Chytridiales</taxon>
        <taxon>Chytriomycetaceae</taxon>
        <taxon>Rhizoclosmatium</taxon>
    </lineage>
</organism>
<feature type="transmembrane region" description="Helical" evidence="7">
    <location>
        <begin position="398"/>
        <end position="421"/>
    </location>
</feature>
<dbReference type="InterPro" id="IPR026030">
    <property type="entry name" value="Pur-cyt_permease_Fcy2/21/22"/>
</dbReference>
<evidence type="ECO:0000256" key="4">
    <source>
        <dbReference type="ARBA" id="ARBA00022692"/>
    </source>
</evidence>
<evidence type="ECO:0008006" key="10">
    <source>
        <dbReference type="Google" id="ProtNLM"/>
    </source>
</evidence>
<keyword evidence="9" id="KW-1185">Reference proteome</keyword>
<evidence type="ECO:0000256" key="5">
    <source>
        <dbReference type="ARBA" id="ARBA00022989"/>
    </source>
</evidence>
<proteinExistence type="inferred from homology"/>
<feature type="transmembrane region" description="Helical" evidence="7">
    <location>
        <begin position="58"/>
        <end position="80"/>
    </location>
</feature>
<keyword evidence="4 7" id="KW-0812">Transmembrane</keyword>
<evidence type="ECO:0000256" key="2">
    <source>
        <dbReference type="ARBA" id="ARBA00008974"/>
    </source>
</evidence>
<dbReference type="InterPro" id="IPR001248">
    <property type="entry name" value="Pur-cyt_permease"/>
</dbReference>
<sequence length="456" mass="49672">LLKIGAETRGVEWVPPHEREAKNLWDNFFLWFSFNIAVTTAPVGALAGPVFGLGLRDALLTIIFFNAFACATVAFCATLGPTTGLRQMIVSRFSFGWSGATFISFLNVITQLGYSVIAVLVGAQTLCAVWTSLSATWAIIFVSLLTVLVCFFGYKLVHVIERYVWIAVFVIFLIMYGSGSGSYSITDTTVSGKELATSVLSLGGIVFGTASGWGPIASDYNMALPEETSKTTVFTMTFLGNFIALCFMESLGAVMTTAFPLKPDWQDAYDQSWGNLMSQSLSTYGSGWQTFFIIVLSLSAVSINIPTTYSTALSIQALHPLLASVPRAIWVLIGTVIYTIMAIAGQNSFYSIFQNILSILSYWTALHFIVLFEEHYLFRNGKYNSEEYNDASKLPIGIAAWCTIAVSAVAAVLGMSQVWYVGTVAQAIGGGDIGFELVLLFAGVVYPVIRYFELSH</sequence>
<reference evidence="8 9" key="1">
    <citation type="submission" date="2016-07" db="EMBL/GenBank/DDBJ databases">
        <title>Pervasive Adenine N6-methylation of Active Genes in Fungi.</title>
        <authorList>
            <consortium name="DOE Joint Genome Institute"/>
            <person name="Mondo S.J."/>
            <person name="Dannebaum R.O."/>
            <person name="Kuo R.C."/>
            <person name="Labutti K."/>
            <person name="Haridas S."/>
            <person name="Kuo A."/>
            <person name="Salamov A."/>
            <person name="Ahrendt S.R."/>
            <person name="Lipzen A."/>
            <person name="Sullivan W."/>
            <person name="Andreopoulos W.B."/>
            <person name="Clum A."/>
            <person name="Lindquist E."/>
            <person name="Daum C."/>
            <person name="Ramamoorthy G.K."/>
            <person name="Gryganskyi A."/>
            <person name="Culley D."/>
            <person name="Magnuson J.K."/>
            <person name="James T.Y."/>
            <person name="O'Malley M.A."/>
            <person name="Stajich J.E."/>
            <person name="Spatafora J.W."/>
            <person name="Visel A."/>
            <person name="Grigoriev I.V."/>
        </authorList>
    </citation>
    <scope>NUCLEOTIDE SEQUENCE [LARGE SCALE GENOMIC DNA]</scope>
    <source>
        <strain evidence="8 9">JEL800</strain>
    </source>
</reference>
<dbReference type="OrthoDB" id="2116389at2759"/>
<dbReference type="GO" id="GO:0022857">
    <property type="term" value="F:transmembrane transporter activity"/>
    <property type="evidence" value="ECO:0007669"/>
    <property type="project" value="InterPro"/>
</dbReference>
<comment type="similarity">
    <text evidence="2">Belongs to the purine-cytosine permease (2.A.39) family.</text>
</comment>
<keyword evidence="3" id="KW-0813">Transport</keyword>
<feature type="transmembrane region" description="Helical" evidence="7">
    <location>
        <begin position="28"/>
        <end position="51"/>
    </location>
</feature>
<dbReference type="Gene3D" id="1.10.4160.10">
    <property type="entry name" value="Hydantoin permease"/>
    <property type="match status" value="1"/>
</dbReference>
<dbReference type="PANTHER" id="PTHR31806:SF1">
    <property type="entry name" value="PURINE-CYTOSINE PERMEASE FCY2-RELATED"/>
    <property type="match status" value="1"/>
</dbReference>
<feature type="transmembrane region" description="Helical" evidence="7">
    <location>
        <begin position="195"/>
        <end position="216"/>
    </location>
</feature>
<evidence type="ECO:0000256" key="1">
    <source>
        <dbReference type="ARBA" id="ARBA00004141"/>
    </source>
</evidence>
<name>A0A1Y2D0B5_9FUNG</name>
<feature type="transmembrane region" description="Helical" evidence="7">
    <location>
        <begin position="135"/>
        <end position="157"/>
    </location>
</feature>
<feature type="transmembrane region" description="Helical" evidence="7">
    <location>
        <begin position="433"/>
        <end position="452"/>
    </location>
</feature>
<feature type="non-terminal residue" evidence="8">
    <location>
        <position position="456"/>
    </location>
</feature>
<protein>
    <recommendedName>
        <fullName evidence="10">Cytosine-purine permease</fullName>
    </recommendedName>
</protein>
<dbReference type="PANTHER" id="PTHR31806">
    <property type="entry name" value="PURINE-CYTOSINE PERMEASE FCY2-RELATED"/>
    <property type="match status" value="1"/>
</dbReference>
<dbReference type="STRING" id="329046.A0A1Y2D0B5"/>
<dbReference type="AlphaFoldDB" id="A0A1Y2D0B5"/>
<keyword evidence="6 7" id="KW-0472">Membrane</keyword>
<keyword evidence="5 7" id="KW-1133">Transmembrane helix</keyword>
<feature type="transmembrane region" description="Helical" evidence="7">
    <location>
        <begin position="100"/>
        <end position="123"/>
    </location>
</feature>
<comment type="caution">
    <text evidence="8">The sequence shown here is derived from an EMBL/GenBank/DDBJ whole genome shotgun (WGS) entry which is preliminary data.</text>
</comment>
<feature type="transmembrane region" description="Helical" evidence="7">
    <location>
        <begin position="325"/>
        <end position="344"/>
    </location>
</feature>
<evidence type="ECO:0000256" key="6">
    <source>
        <dbReference type="ARBA" id="ARBA00023136"/>
    </source>
</evidence>
<evidence type="ECO:0000313" key="9">
    <source>
        <dbReference type="Proteomes" id="UP000193642"/>
    </source>
</evidence>
<comment type="subcellular location">
    <subcellularLocation>
        <location evidence="1">Membrane</location>
        <topology evidence="1">Multi-pass membrane protein</topology>
    </subcellularLocation>
</comment>
<dbReference type="EMBL" id="MCGO01000003">
    <property type="protein sequence ID" value="ORY52700.1"/>
    <property type="molecule type" value="Genomic_DNA"/>
</dbReference>
<feature type="transmembrane region" description="Helical" evidence="7">
    <location>
        <begin position="281"/>
        <end position="305"/>
    </location>
</feature>
<dbReference type="GO" id="GO:0005886">
    <property type="term" value="C:plasma membrane"/>
    <property type="evidence" value="ECO:0007669"/>
    <property type="project" value="TreeGrafter"/>
</dbReference>
<accession>A0A1Y2D0B5</accession>
<dbReference type="PIRSF" id="PIRSF002744">
    <property type="entry name" value="Pur-cyt_permease"/>
    <property type="match status" value="1"/>
</dbReference>
<dbReference type="GO" id="GO:0000329">
    <property type="term" value="C:fungal-type vacuole membrane"/>
    <property type="evidence" value="ECO:0007669"/>
    <property type="project" value="TreeGrafter"/>
</dbReference>
<dbReference type="Proteomes" id="UP000193642">
    <property type="component" value="Unassembled WGS sequence"/>
</dbReference>
<gene>
    <name evidence="8" type="ORF">BCR33DRAFT_644308</name>
</gene>
<feature type="transmembrane region" description="Helical" evidence="7">
    <location>
        <begin position="236"/>
        <end position="261"/>
    </location>
</feature>
<evidence type="ECO:0000256" key="3">
    <source>
        <dbReference type="ARBA" id="ARBA00022448"/>
    </source>
</evidence>
<feature type="transmembrane region" description="Helical" evidence="7">
    <location>
        <begin position="356"/>
        <end position="378"/>
    </location>
</feature>
<evidence type="ECO:0000313" key="8">
    <source>
        <dbReference type="EMBL" id="ORY52700.1"/>
    </source>
</evidence>
<dbReference type="Pfam" id="PF02133">
    <property type="entry name" value="Transp_cyt_pur"/>
    <property type="match status" value="1"/>
</dbReference>
<evidence type="ECO:0000256" key="7">
    <source>
        <dbReference type="SAM" id="Phobius"/>
    </source>
</evidence>
<feature type="non-terminal residue" evidence="8">
    <location>
        <position position="1"/>
    </location>
</feature>
<feature type="transmembrane region" description="Helical" evidence="7">
    <location>
        <begin position="163"/>
        <end position="183"/>
    </location>
</feature>